<keyword evidence="2" id="KW-0472">Membrane</keyword>
<evidence type="ECO:0000256" key="1">
    <source>
        <dbReference type="ARBA" id="ARBA00007711"/>
    </source>
</evidence>
<keyword evidence="2" id="KW-0812">Transmembrane</keyword>
<reference evidence="3" key="1">
    <citation type="journal article" date="2023" name="G3 (Bethesda)">
        <title>Whole genome assembly and annotation of the endangered Caribbean coral Acropora cervicornis.</title>
        <authorList>
            <person name="Selwyn J.D."/>
            <person name="Vollmer S.V."/>
        </authorList>
    </citation>
    <scope>NUCLEOTIDE SEQUENCE</scope>
    <source>
        <strain evidence="3">K2</strain>
    </source>
</reference>
<keyword evidence="2" id="KW-1133">Transmembrane helix</keyword>
<feature type="transmembrane region" description="Helical" evidence="2">
    <location>
        <begin position="66"/>
        <end position="86"/>
    </location>
</feature>
<protein>
    <submittedName>
        <fullName evidence="3">Uncharacterized protein</fullName>
    </submittedName>
</protein>
<dbReference type="Pfam" id="PF14997">
    <property type="entry name" value="CECR6_TMEM121"/>
    <property type="match status" value="1"/>
</dbReference>
<dbReference type="EMBL" id="JARQWQ010000061">
    <property type="protein sequence ID" value="KAK2555689.1"/>
    <property type="molecule type" value="Genomic_DNA"/>
</dbReference>
<comment type="similarity">
    <text evidence="1">Belongs to the TMEM121 family.</text>
</comment>
<dbReference type="InterPro" id="IPR032776">
    <property type="entry name" value="CECR6/TMEM121"/>
</dbReference>
<name>A0AAD9Q6N5_ACRCE</name>
<feature type="transmembrane region" description="Helical" evidence="2">
    <location>
        <begin position="34"/>
        <end position="54"/>
    </location>
</feature>
<dbReference type="Proteomes" id="UP001249851">
    <property type="component" value="Unassembled WGS sequence"/>
</dbReference>
<organism evidence="3 4">
    <name type="scientific">Acropora cervicornis</name>
    <name type="common">Staghorn coral</name>
    <dbReference type="NCBI Taxonomy" id="6130"/>
    <lineage>
        <taxon>Eukaryota</taxon>
        <taxon>Metazoa</taxon>
        <taxon>Cnidaria</taxon>
        <taxon>Anthozoa</taxon>
        <taxon>Hexacorallia</taxon>
        <taxon>Scleractinia</taxon>
        <taxon>Astrocoeniina</taxon>
        <taxon>Acroporidae</taxon>
        <taxon>Acropora</taxon>
    </lineage>
</organism>
<comment type="caution">
    <text evidence="3">The sequence shown here is derived from an EMBL/GenBank/DDBJ whole genome shotgun (WGS) entry which is preliminary data.</text>
</comment>
<keyword evidence="4" id="KW-1185">Reference proteome</keyword>
<dbReference type="AlphaFoldDB" id="A0AAD9Q6N5"/>
<evidence type="ECO:0000313" key="4">
    <source>
        <dbReference type="Proteomes" id="UP001249851"/>
    </source>
</evidence>
<accession>A0AAD9Q6N5</accession>
<feature type="transmembrane region" description="Helical" evidence="2">
    <location>
        <begin position="92"/>
        <end position="112"/>
    </location>
</feature>
<gene>
    <name evidence="3" type="ORF">P5673_022720</name>
</gene>
<reference evidence="3" key="2">
    <citation type="journal article" date="2023" name="Science">
        <title>Genomic signatures of disease resistance in endangered staghorn corals.</title>
        <authorList>
            <person name="Vollmer S.V."/>
            <person name="Selwyn J.D."/>
            <person name="Despard B.A."/>
            <person name="Roesel C.L."/>
        </authorList>
    </citation>
    <scope>NUCLEOTIDE SEQUENCE</scope>
    <source>
        <strain evidence="3">K2</strain>
    </source>
</reference>
<sequence length="168" mass="18774">MASFLVRMGRFLFFGLTLTQCFLLASYPSKKSGLWYLTSLSYAPSLVAWTSLVLSDNTKLGKLSYIWGLYTIGLVVSTIIVFATFVDTIDKGSLLDLKVTLCITPILLLLLLNTAKDVKEHKDLLPWLCFAMAGDLVDTIEMIDIVLDELEKSTSIPSQKDLLIQWSQ</sequence>
<evidence type="ECO:0000256" key="2">
    <source>
        <dbReference type="SAM" id="Phobius"/>
    </source>
</evidence>
<proteinExistence type="inferred from homology"/>
<evidence type="ECO:0000313" key="3">
    <source>
        <dbReference type="EMBL" id="KAK2555689.1"/>
    </source>
</evidence>